<gene>
    <name evidence="8" type="primary">LOC103703140</name>
</gene>
<keyword evidence="4 5" id="KW-0472">Membrane</keyword>
<sequence length="239" mass="26761">MSCKSSDCGHHHHSWCSSCSSCMWWCKGDDCHHHSCCDDGSECCENVCGIIFCWILAFIILILFIILIIWLVLRPTKPKFYLQDATIVSFNVSSPENLVSATLQVTISTRNPNDRIGIYYDRVDVFASYKYQQITPATAVPPFYQGHNDIDLWSPFLCGVNVPVAPYLAEAIAQDQSSGVLLLHVKIDGRLRWKVGTWTSGHYHLFVTCPAFLSFELGKGDGDPSAIKFQQISTCTVDV</sequence>
<evidence type="ECO:0000313" key="7">
    <source>
        <dbReference type="Proteomes" id="UP000228380"/>
    </source>
</evidence>
<comment type="subcellular location">
    <subcellularLocation>
        <location evidence="1">Membrane</location>
        <topology evidence="1">Single-pass membrane protein</topology>
    </subcellularLocation>
</comment>
<dbReference type="OrthoDB" id="1426517at2759"/>
<dbReference type="RefSeq" id="XP_008784105.1">
    <property type="nucleotide sequence ID" value="XM_008785883.4"/>
</dbReference>
<protein>
    <submittedName>
        <fullName evidence="8">NDR1/HIN1-like protein 1</fullName>
    </submittedName>
</protein>
<reference evidence="8" key="2">
    <citation type="submission" date="2025-08" db="UniProtKB">
        <authorList>
            <consortium name="RefSeq"/>
        </authorList>
    </citation>
    <scope>IDENTIFICATION</scope>
    <source>
        <tissue evidence="8">Young leaves</tissue>
    </source>
</reference>
<evidence type="ECO:0000256" key="5">
    <source>
        <dbReference type="SAM" id="Phobius"/>
    </source>
</evidence>
<evidence type="ECO:0000256" key="4">
    <source>
        <dbReference type="ARBA" id="ARBA00023136"/>
    </source>
</evidence>
<dbReference type="GO" id="GO:0005886">
    <property type="term" value="C:plasma membrane"/>
    <property type="evidence" value="ECO:0007669"/>
    <property type="project" value="TreeGrafter"/>
</dbReference>
<dbReference type="Proteomes" id="UP000228380">
    <property type="component" value="Chromosome 10"/>
</dbReference>
<dbReference type="InterPro" id="IPR004864">
    <property type="entry name" value="LEA_2"/>
</dbReference>
<reference evidence="7" key="1">
    <citation type="journal article" date="2019" name="Nat. Commun.">
        <title>Genome-wide association mapping of date palm fruit traits.</title>
        <authorList>
            <person name="Hazzouri K.M."/>
            <person name="Gros-Balthazard M."/>
            <person name="Flowers J.M."/>
            <person name="Copetti D."/>
            <person name="Lemansour A."/>
            <person name="Lebrun M."/>
            <person name="Masmoudi K."/>
            <person name="Ferrand S."/>
            <person name="Dhar M.I."/>
            <person name="Fresquez Z.A."/>
            <person name="Rosas U."/>
            <person name="Zhang J."/>
            <person name="Talag J."/>
            <person name="Lee S."/>
            <person name="Kudrna D."/>
            <person name="Powell R.F."/>
            <person name="Leitch I.J."/>
            <person name="Krueger R.R."/>
            <person name="Wing R.A."/>
            <person name="Amiri K.M.A."/>
            <person name="Purugganan M.D."/>
        </authorList>
    </citation>
    <scope>NUCLEOTIDE SEQUENCE [LARGE SCALE GENOMIC DNA]</scope>
    <source>
        <strain evidence="7">cv. Khalas</strain>
    </source>
</reference>
<evidence type="ECO:0000313" key="8">
    <source>
        <dbReference type="RefSeq" id="XP_008784105.1"/>
    </source>
</evidence>
<name>A0A8B7BRX5_PHODC</name>
<organism evidence="7 8">
    <name type="scientific">Phoenix dactylifera</name>
    <name type="common">Date palm</name>
    <dbReference type="NCBI Taxonomy" id="42345"/>
    <lineage>
        <taxon>Eukaryota</taxon>
        <taxon>Viridiplantae</taxon>
        <taxon>Streptophyta</taxon>
        <taxon>Embryophyta</taxon>
        <taxon>Tracheophyta</taxon>
        <taxon>Spermatophyta</taxon>
        <taxon>Magnoliopsida</taxon>
        <taxon>Liliopsida</taxon>
        <taxon>Arecaceae</taxon>
        <taxon>Coryphoideae</taxon>
        <taxon>Phoeniceae</taxon>
        <taxon>Phoenix</taxon>
    </lineage>
</organism>
<keyword evidence="7" id="KW-1185">Reference proteome</keyword>
<feature type="domain" description="Late embryogenesis abundant protein LEA-2 subgroup" evidence="6">
    <location>
        <begin position="106"/>
        <end position="209"/>
    </location>
</feature>
<dbReference type="AlphaFoldDB" id="A0A8B7BRX5"/>
<evidence type="ECO:0000259" key="6">
    <source>
        <dbReference type="Pfam" id="PF03168"/>
    </source>
</evidence>
<keyword evidence="3 5" id="KW-1133">Transmembrane helix</keyword>
<dbReference type="GO" id="GO:0009506">
    <property type="term" value="C:plasmodesma"/>
    <property type="evidence" value="ECO:0007669"/>
    <property type="project" value="TreeGrafter"/>
</dbReference>
<dbReference type="Pfam" id="PF03168">
    <property type="entry name" value="LEA_2"/>
    <property type="match status" value="1"/>
</dbReference>
<evidence type="ECO:0000256" key="1">
    <source>
        <dbReference type="ARBA" id="ARBA00004167"/>
    </source>
</evidence>
<accession>A0A8B7BRX5</accession>
<evidence type="ECO:0000256" key="2">
    <source>
        <dbReference type="ARBA" id="ARBA00022692"/>
    </source>
</evidence>
<dbReference type="PANTHER" id="PTHR31415">
    <property type="entry name" value="OS05G0367900 PROTEIN"/>
    <property type="match status" value="1"/>
</dbReference>
<dbReference type="GeneID" id="103703140"/>
<dbReference type="KEGG" id="pda:103703140"/>
<evidence type="ECO:0000256" key="3">
    <source>
        <dbReference type="ARBA" id="ARBA00022989"/>
    </source>
</evidence>
<dbReference type="PANTHER" id="PTHR31415:SF166">
    <property type="entry name" value="LATE EMBRYOGENESIS ABUNDANT (LEA) HYDROXYPROLINE-RICH GLYCOPROTEIN FAMILY"/>
    <property type="match status" value="1"/>
</dbReference>
<dbReference type="GO" id="GO:0098542">
    <property type="term" value="P:defense response to other organism"/>
    <property type="evidence" value="ECO:0007669"/>
    <property type="project" value="InterPro"/>
</dbReference>
<keyword evidence="2 5" id="KW-0812">Transmembrane</keyword>
<feature type="transmembrane region" description="Helical" evidence="5">
    <location>
        <begin position="49"/>
        <end position="73"/>
    </location>
</feature>
<dbReference type="InterPro" id="IPR044839">
    <property type="entry name" value="NDR1-like"/>
</dbReference>
<proteinExistence type="predicted"/>